<dbReference type="InterPro" id="IPR006487">
    <property type="entry name" value="Phage_lambda_L"/>
</dbReference>
<reference evidence="1 2" key="1">
    <citation type="submission" date="2017-02" db="EMBL/GenBank/DDBJ databases">
        <title>Whole genome sequencing of Rhodanobacter lindaniclasticus DSM 17932.</title>
        <authorList>
            <person name="Kumar S."/>
            <person name="Patil P."/>
            <person name="Patil P.B."/>
        </authorList>
    </citation>
    <scope>NUCLEOTIDE SEQUENCE [LARGE SCALE GENOMIC DNA]</scope>
    <source>
        <strain evidence="1 2">DSM 17932</strain>
    </source>
</reference>
<dbReference type="AlphaFoldDB" id="A0A4S3K8I1"/>
<accession>A0A4S3K8I1</accession>
<gene>
    <name evidence="1" type="ORF">B1991_17360</name>
</gene>
<comment type="caution">
    <text evidence="1">The sequence shown here is derived from an EMBL/GenBank/DDBJ whole genome shotgun (WGS) entry which is preliminary data.</text>
</comment>
<evidence type="ECO:0000313" key="1">
    <source>
        <dbReference type="EMBL" id="THD04536.1"/>
    </source>
</evidence>
<evidence type="ECO:0000313" key="2">
    <source>
        <dbReference type="Proteomes" id="UP000306317"/>
    </source>
</evidence>
<dbReference type="EMBL" id="MWIO01000074">
    <property type="protein sequence ID" value="THD04536.1"/>
    <property type="molecule type" value="Genomic_DNA"/>
</dbReference>
<dbReference type="RefSeq" id="WP_136259955.1">
    <property type="nucleotide sequence ID" value="NZ_MWIO01000074.1"/>
</dbReference>
<protein>
    <submittedName>
        <fullName evidence="1">Phage minor tail protein L</fullName>
    </submittedName>
</protein>
<dbReference type="GO" id="GO:0046718">
    <property type="term" value="P:symbiont entry into host cell"/>
    <property type="evidence" value="ECO:0007669"/>
    <property type="project" value="InterPro"/>
</dbReference>
<proteinExistence type="predicted"/>
<keyword evidence="2" id="KW-1185">Reference proteome</keyword>
<dbReference type="Pfam" id="PF05100">
    <property type="entry name" value="Phage_tail_L"/>
    <property type="match status" value="1"/>
</dbReference>
<dbReference type="GO" id="GO:0030430">
    <property type="term" value="C:host cell cytoplasm"/>
    <property type="evidence" value="ECO:0007669"/>
    <property type="project" value="InterPro"/>
</dbReference>
<name>A0A4S3K8I1_9GAMM</name>
<organism evidence="1 2">
    <name type="scientific">Rhodanobacter lindaniclasticus</name>
    <dbReference type="NCBI Taxonomy" id="75310"/>
    <lineage>
        <taxon>Bacteria</taxon>
        <taxon>Pseudomonadati</taxon>
        <taxon>Pseudomonadota</taxon>
        <taxon>Gammaproteobacteria</taxon>
        <taxon>Lysobacterales</taxon>
        <taxon>Rhodanobacteraceae</taxon>
        <taxon>Rhodanobacter</taxon>
    </lineage>
</organism>
<dbReference type="GO" id="GO:0051536">
    <property type="term" value="F:iron-sulfur cluster binding"/>
    <property type="evidence" value="ECO:0007669"/>
    <property type="project" value="InterPro"/>
</dbReference>
<dbReference type="Proteomes" id="UP000306317">
    <property type="component" value="Unassembled WGS sequence"/>
</dbReference>
<sequence length="174" mass="19102">MTTLRGDIQTLEPGAKVELFEIDATAISGDVLRFHGYTQVGPIYWQGIEYTPWPIDAEGFELQPSKPPTPTLTVANIDGSITAACLQFQDMVGAIVKRHRTLGKYLDAANFGGTNPTADPTQEFPPDIWYIERKAAEDSTAVQFELSSALDFNGVQLPRRVITAKEFPAASLTR</sequence>
<dbReference type="NCBIfam" id="TIGR01600">
    <property type="entry name" value="phage_tail_L"/>
    <property type="match status" value="1"/>
</dbReference>
<dbReference type="OrthoDB" id="5673400at2"/>